<protein>
    <submittedName>
        <fullName evidence="1">Uncharacterized protein</fullName>
    </submittedName>
</protein>
<dbReference type="Proteomes" id="UP001456524">
    <property type="component" value="Unassembled WGS sequence"/>
</dbReference>
<keyword evidence="2" id="KW-1185">Reference proteome</keyword>
<evidence type="ECO:0000313" key="1">
    <source>
        <dbReference type="EMBL" id="KAK8170257.1"/>
    </source>
</evidence>
<accession>A0ABR1XXT9</accession>
<proteinExistence type="predicted"/>
<name>A0ABR1XXT9_9PEZI</name>
<dbReference type="EMBL" id="JBBWUH010000004">
    <property type="protein sequence ID" value="KAK8170257.1"/>
    <property type="molecule type" value="Genomic_DNA"/>
</dbReference>
<reference evidence="1 2" key="1">
    <citation type="journal article" date="2022" name="G3 (Bethesda)">
        <title>Enemy or ally: a genomic approach to elucidate the lifestyle of Phyllosticta citrichinaensis.</title>
        <authorList>
            <person name="Buijs V.A."/>
            <person name="Groenewald J.Z."/>
            <person name="Haridas S."/>
            <person name="LaButti K.M."/>
            <person name="Lipzen A."/>
            <person name="Martin F.M."/>
            <person name="Barry K."/>
            <person name="Grigoriev I.V."/>
            <person name="Crous P.W."/>
            <person name="Seidl M.F."/>
        </authorList>
    </citation>
    <scope>NUCLEOTIDE SEQUENCE [LARGE SCALE GENOMIC DNA]</scope>
    <source>
        <strain evidence="1 2">CBS 129764</strain>
    </source>
</reference>
<gene>
    <name evidence="1" type="ORF">IWX90DRAFT_203877</name>
</gene>
<organism evidence="1 2">
    <name type="scientific">Phyllosticta citrichinensis</name>
    <dbReference type="NCBI Taxonomy" id="1130410"/>
    <lineage>
        <taxon>Eukaryota</taxon>
        <taxon>Fungi</taxon>
        <taxon>Dikarya</taxon>
        <taxon>Ascomycota</taxon>
        <taxon>Pezizomycotina</taxon>
        <taxon>Dothideomycetes</taxon>
        <taxon>Dothideomycetes incertae sedis</taxon>
        <taxon>Botryosphaeriales</taxon>
        <taxon>Phyllostictaceae</taxon>
        <taxon>Phyllosticta</taxon>
    </lineage>
</organism>
<comment type="caution">
    <text evidence="1">The sequence shown here is derived from an EMBL/GenBank/DDBJ whole genome shotgun (WGS) entry which is preliminary data.</text>
</comment>
<evidence type="ECO:0000313" key="2">
    <source>
        <dbReference type="Proteomes" id="UP001456524"/>
    </source>
</evidence>
<sequence length="93" mass="10714">MQGVLGHGHLYRSGSAVVRWKRLLSNIRRRDSACKISRLSRLVPTMRRVRRCRGIWVRRWVAASLMARAGRRVAVLELGKEKWPGEYPSAMAD</sequence>